<dbReference type="STRING" id="593117.TGAM_1463"/>
<gene>
    <name evidence="1" type="ordered locus">TGAM_1463</name>
</gene>
<reference evidence="1 2" key="1">
    <citation type="journal article" date="2007" name="Genome Biol.">
        <title>Genome analysis and genome-wide proteomics of Thermococcus gammatolerans, the most radioresistant organism known amongst the Archaea.</title>
        <authorList>
            <person name="Zivanovic Y."/>
            <person name="Armengaud J."/>
            <person name="Lagorce A."/>
            <person name="Leplat C."/>
            <person name="Guerin P."/>
            <person name="Dutertre M."/>
            <person name="Anthouard V."/>
            <person name="Forterre P."/>
            <person name="Wincker P."/>
            <person name="Confalonieri F."/>
        </authorList>
    </citation>
    <scope>NUCLEOTIDE SEQUENCE [LARGE SCALE GENOMIC DNA]</scope>
    <source>
        <strain evidence="2">DSM 15229 / JCM 11827 / EJ3</strain>
    </source>
</reference>
<protein>
    <submittedName>
        <fullName evidence="1">Uncharacterized protein</fullName>
    </submittedName>
</protein>
<sequence length="394" mass="43292">MIPMKGKAIVLLTTILAVLGVLVIALHAHSSPSEVVAIEIRNSTGARILVKALYPDGFREIRPLSIEGETVYLDVSGLRRAWGEVVERRSYGGEPFIVLTVVRGGKVAVHGISLGEKARSSKITIVPSYRRLSQVNASLGQSGGTSRTSSSDDVYEILENSEERTIPAVVAEVLNFDRNSWGQVTWGYLQNARVGFGVYVFLNGELMKVGTIYLYSPRGGSVSHAAFGRGESVYVWMNFIYRYERWSVHVNGGNFYEEYVFVKGFEPASLSWGHERPPNVMPAPVSSWKLAGRYTSDTITYPYYQFSLNELPSDYFSIDASGFVSALSSEGAIPGVWPGNFSIDVKYKSGNMSAFTFTLDLYGERGSCHPVFEGLSKAQGKYHGVPLVAFRIGG</sequence>
<dbReference type="PATRIC" id="fig|593117.10.peg.1464"/>
<evidence type="ECO:0000313" key="1">
    <source>
        <dbReference type="EMBL" id="ACS33965.1"/>
    </source>
</evidence>
<proteinExistence type="predicted"/>
<keyword evidence="2" id="KW-1185">Reference proteome</keyword>
<name>C5A6V3_THEGJ</name>
<accession>C5A6V3</accession>
<dbReference type="PaxDb" id="593117-TGAM_1463"/>
<dbReference type="Proteomes" id="UP000001488">
    <property type="component" value="Chromosome"/>
</dbReference>
<dbReference type="EMBL" id="CP001398">
    <property type="protein sequence ID" value="ACS33965.1"/>
    <property type="molecule type" value="Genomic_DNA"/>
</dbReference>
<organism evidence="1 2">
    <name type="scientific">Thermococcus gammatolerans (strain DSM 15229 / JCM 11827 / EJ3)</name>
    <dbReference type="NCBI Taxonomy" id="593117"/>
    <lineage>
        <taxon>Archaea</taxon>
        <taxon>Methanobacteriati</taxon>
        <taxon>Methanobacteriota</taxon>
        <taxon>Thermococci</taxon>
        <taxon>Thermococcales</taxon>
        <taxon>Thermococcaceae</taxon>
        <taxon>Thermococcus</taxon>
    </lineage>
</organism>
<dbReference type="HOGENOM" id="CLU_757841_0_0_2"/>
<dbReference type="AlphaFoldDB" id="C5A6V3"/>
<dbReference type="eggNOG" id="arCOG10065">
    <property type="taxonomic scope" value="Archaea"/>
</dbReference>
<dbReference type="KEGG" id="tga:TGAM_1463"/>
<evidence type="ECO:0000313" key="2">
    <source>
        <dbReference type="Proteomes" id="UP000001488"/>
    </source>
</evidence>